<dbReference type="InterPro" id="IPR029044">
    <property type="entry name" value="Nucleotide-diphossugar_trans"/>
</dbReference>
<keyword evidence="9" id="KW-1185">Reference proteome</keyword>
<dbReference type="EMBL" id="JANAVB010001997">
    <property type="protein sequence ID" value="KAJ6851936.1"/>
    <property type="molecule type" value="Genomic_DNA"/>
</dbReference>
<comment type="subcellular location">
    <subcellularLocation>
        <location evidence="1">Golgi apparatus membrane</location>
        <topology evidence="1">Single-pass type II membrane protein</topology>
    </subcellularLocation>
</comment>
<evidence type="ECO:0000313" key="8">
    <source>
        <dbReference type="EMBL" id="KAJ6851936.1"/>
    </source>
</evidence>
<evidence type="ECO:0000256" key="6">
    <source>
        <dbReference type="ARBA" id="ARBA00023034"/>
    </source>
</evidence>
<evidence type="ECO:0000256" key="1">
    <source>
        <dbReference type="ARBA" id="ARBA00004323"/>
    </source>
</evidence>
<protein>
    <submittedName>
        <fullName evidence="8">Alpha-1,6-mannosyltransferase MNN10 isoform X1</fullName>
    </submittedName>
</protein>
<keyword evidence="5" id="KW-0812">Transmembrane</keyword>
<keyword evidence="6" id="KW-0333">Golgi apparatus</keyword>
<dbReference type="GO" id="GO:0016757">
    <property type="term" value="F:glycosyltransferase activity"/>
    <property type="evidence" value="ECO:0007669"/>
    <property type="project" value="UniProtKB-KW"/>
</dbReference>
<dbReference type="GO" id="GO:0000139">
    <property type="term" value="C:Golgi membrane"/>
    <property type="evidence" value="ECO:0007669"/>
    <property type="project" value="UniProtKB-SubCell"/>
</dbReference>
<feature type="chain" id="PRO_5043533926" evidence="7">
    <location>
        <begin position="41"/>
        <end position="309"/>
    </location>
</feature>
<dbReference type="GO" id="GO:0006487">
    <property type="term" value="P:protein N-linked glycosylation"/>
    <property type="evidence" value="ECO:0007669"/>
    <property type="project" value="TreeGrafter"/>
</dbReference>
<reference evidence="8" key="2">
    <citation type="submission" date="2023-04" db="EMBL/GenBank/DDBJ databases">
        <authorList>
            <person name="Bruccoleri R.E."/>
            <person name="Oakeley E.J."/>
            <person name="Faust A.-M."/>
            <person name="Dessus-Babus S."/>
            <person name="Altorfer M."/>
            <person name="Burckhardt D."/>
            <person name="Oertli M."/>
            <person name="Naumann U."/>
            <person name="Petersen F."/>
            <person name="Wong J."/>
        </authorList>
    </citation>
    <scope>NUCLEOTIDE SEQUENCE</scope>
    <source>
        <strain evidence="8">GSM-AAB239-AS_SAM_17_03QT</strain>
        <tissue evidence="8">Leaf</tissue>
    </source>
</reference>
<comment type="caution">
    <text evidence="8">The sequence shown here is derived from an EMBL/GenBank/DDBJ whole genome shotgun (WGS) entry which is preliminary data.</text>
</comment>
<evidence type="ECO:0000313" key="9">
    <source>
        <dbReference type="Proteomes" id="UP001140949"/>
    </source>
</evidence>
<gene>
    <name evidence="8" type="ORF">M6B38_256965</name>
</gene>
<organism evidence="8 9">
    <name type="scientific">Iris pallida</name>
    <name type="common">Sweet iris</name>
    <dbReference type="NCBI Taxonomy" id="29817"/>
    <lineage>
        <taxon>Eukaryota</taxon>
        <taxon>Viridiplantae</taxon>
        <taxon>Streptophyta</taxon>
        <taxon>Embryophyta</taxon>
        <taxon>Tracheophyta</taxon>
        <taxon>Spermatophyta</taxon>
        <taxon>Magnoliopsida</taxon>
        <taxon>Liliopsida</taxon>
        <taxon>Asparagales</taxon>
        <taxon>Iridaceae</taxon>
        <taxon>Iridoideae</taxon>
        <taxon>Irideae</taxon>
        <taxon>Iris</taxon>
    </lineage>
</organism>
<evidence type="ECO:0000256" key="7">
    <source>
        <dbReference type="SAM" id="SignalP"/>
    </source>
</evidence>
<dbReference type="Proteomes" id="UP001140949">
    <property type="component" value="Unassembled WGS sequence"/>
</dbReference>
<accession>A0AAX6IFA1</accession>
<dbReference type="PANTHER" id="PTHR31306:SF4">
    <property type="entry name" value="ALPHA-1,2-GALACTOSYLTRANSFERASE"/>
    <property type="match status" value="1"/>
</dbReference>
<evidence type="ECO:0000256" key="3">
    <source>
        <dbReference type="ARBA" id="ARBA00022676"/>
    </source>
</evidence>
<comment type="similarity">
    <text evidence="2">Belongs to the glycosyltransferase 34 family.</text>
</comment>
<keyword evidence="7" id="KW-0732">Signal</keyword>
<evidence type="ECO:0000256" key="4">
    <source>
        <dbReference type="ARBA" id="ARBA00022679"/>
    </source>
</evidence>
<keyword evidence="4" id="KW-0808">Transferase</keyword>
<name>A0AAX6IFA1_IRIPA</name>
<sequence length="309" mass="35107">MGHRRRKPPPPPRPKRRVLLFLSIPVLLFLSLRLPSSVLRRANSLGRRCAPERPFLPPNAPSTQRLRIAMATFSFSGGREDGLSRRRSFEGLADLAGRNKRGYAERMGYGFVDAERLVDPHRPPSWSKIPAVRSCLGDYDWVFWNDADTIVTNFEISLENILESAIGHMDFNASPDLVVTEDINGVNAGVFFVRSSDWSKNFLDMWWNQTSFIQFGSTKSGDNAAMKHLIDNLSPGELQEHVSISSMQCLFNSYPWSLTWRSVIRLVCSPHAIWRGTYSKGDFIVHLAGFDNKKEWAAKILQEINVEKL</sequence>
<dbReference type="AlphaFoldDB" id="A0AAX6IFA1"/>
<dbReference type="InterPro" id="IPR008630">
    <property type="entry name" value="Glyco_trans_34"/>
</dbReference>
<dbReference type="SUPFAM" id="SSF53448">
    <property type="entry name" value="Nucleotide-diphospho-sugar transferases"/>
    <property type="match status" value="1"/>
</dbReference>
<feature type="signal peptide" evidence="7">
    <location>
        <begin position="1"/>
        <end position="40"/>
    </location>
</feature>
<keyword evidence="3" id="KW-0328">Glycosyltransferase</keyword>
<reference evidence="8" key="1">
    <citation type="journal article" date="2023" name="GigaByte">
        <title>Genome assembly of the bearded iris, Iris pallida Lam.</title>
        <authorList>
            <person name="Bruccoleri R.E."/>
            <person name="Oakeley E.J."/>
            <person name="Faust A.M.E."/>
            <person name="Altorfer M."/>
            <person name="Dessus-Babus S."/>
            <person name="Burckhardt D."/>
            <person name="Oertli M."/>
            <person name="Naumann U."/>
            <person name="Petersen F."/>
            <person name="Wong J."/>
        </authorList>
    </citation>
    <scope>NUCLEOTIDE SEQUENCE</scope>
    <source>
        <strain evidence="8">GSM-AAB239-AS_SAM_17_03QT</strain>
    </source>
</reference>
<dbReference type="Pfam" id="PF05637">
    <property type="entry name" value="Glyco_transf_34"/>
    <property type="match status" value="2"/>
</dbReference>
<evidence type="ECO:0000256" key="5">
    <source>
        <dbReference type="ARBA" id="ARBA00022968"/>
    </source>
</evidence>
<dbReference type="Gene3D" id="3.90.550.10">
    <property type="entry name" value="Spore Coat Polysaccharide Biosynthesis Protein SpsA, Chain A"/>
    <property type="match status" value="1"/>
</dbReference>
<keyword evidence="5" id="KW-0735">Signal-anchor</keyword>
<evidence type="ECO:0000256" key="2">
    <source>
        <dbReference type="ARBA" id="ARBA00005664"/>
    </source>
</evidence>
<dbReference type="PANTHER" id="PTHR31306">
    <property type="entry name" value="ALPHA-1,6-MANNOSYLTRANSFERASE MNN11-RELATED"/>
    <property type="match status" value="1"/>
</dbReference>
<proteinExistence type="inferred from homology"/>